<feature type="domain" description="CHAT" evidence="6">
    <location>
        <begin position="715"/>
        <end position="788"/>
    </location>
</feature>
<feature type="repeat" description="TPR" evidence="4">
    <location>
        <begin position="333"/>
        <end position="366"/>
    </location>
</feature>
<feature type="repeat" description="TPR" evidence="4">
    <location>
        <begin position="413"/>
        <end position="446"/>
    </location>
</feature>
<dbReference type="GO" id="GO:0005938">
    <property type="term" value="C:cell cortex"/>
    <property type="evidence" value="ECO:0007669"/>
    <property type="project" value="TreeGrafter"/>
</dbReference>
<name>A0A913XY66_EXADI</name>
<feature type="repeat" description="TPR" evidence="4">
    <location>
        <begin position="173"/>
        <end position="206"/>
    </location>
</feature>
<feature type="repeat" description="TPR" evidence="4">
    <location>
        <begin position="293"/>
        <end position="326"/>
    </location>
</feature>
<evidence type="ECO:0000313" key="7">
    <source>
        <dbReference type="EnsemblMetazoa" id="XP_020911100.1"/>
    </source>
</evidence>
<dbReference type="GeneID" id="110248880"/>
<dbReference type="GO" id="GO:0005092">
    <property type="term" value="F:GDP-dissociation inhibitor activity"/>
    <property type="evidence" value="ECO:0007669"/>
    <property type="project" value="TreeGrafter"/>
</dbReference>
<dbReference type="RefSeq" id="XP_020911100.1">
    <property type="nucleotide sequence ID" value="XM_021055441.2"/>
</dbReference>
<keyword evidence="5" id="KW-0175">Coiled coil</keyword>
<dbReference type="AlphaFoldDB" id="A0A913XY66"/>
<keyword evidence="3" id="KW-0677">Repeat</keyword>
<organism evidence="7 8">
    <name type="scientific">Exaiptasia diaphana</name>
    <name type="common">Tropical sea anemone</name>
    <name type="synonym">Aiptasia pulchella</name>
    <dbReference type="NCBI Taxonomy" id="2652724"/>
    <lineage>
        <taxon>Eukaryota</taxon>
        <taxon>Metazoa</taxon>
        <taxon>Cnidaria</taxon>
        <taxon>Anthozoa</taxon>
        <taxon>Hexacorallia</taxon>
        <taxon>Actiniaria</taxon>
        <taxon>Aiptasiidae</taxon>
        <taxon>Exaiptasia</taxon>
    </lineage>
</organism>
<dbReference type="Proteomes" id="UP000887567">
    <property type="component" value="Unplaced"/>
</dbReference>
<comment type="subcellular location">
    <subcellularLocation>
        <location evidence="1">Cytoplasm</location>
    </subcellularLocation>
</comment>
<feature type="repeat" description="TPR" evidence="4">
    <location>
        <begin position="373"/>
        <end position="406"/>
    </location>
</feature>
<evidence type="ECO:0000259" key="6">
    <source>
        <dbReference type="Pfam" id="PF12770"/>
    </source>
</evidence>
<evidence type="ECO:0000256" key="3">
    <source>
        <dbReference type="ARBA" id="ARBA00022737"/>
    </source>
</evidence>
<dbReference type="PANTHER" id="PTHR45954">
    <property type="entry name" value="LD33695P"/>
    <property type="match status" value="1"/>
</dbReference>
<dbReference type="EnsemblMetazoa" id="XM_021055441.2">
    <property type="protein sequence ID" value="XP_020911100.1"/>
    <property type="gene ID" value="LOC110248880"/>
</dbReference>
<evidence type="ECO:0000256" key="2">
    <source>
        <dbReference type="ARBA" id="ARBA00022490"/>
    </source>
</evidence>
<evidence type="ECO:0000256" key="5">
    <source>
        <dbReference type="SAM" id="Coils"/>
    </source>
</evidence>
<dbReference type="InterPro" id="IPR019734">
    <property type="entry name" value="TPR_rpt"/>
</dbReference>
<dbReference type="GO" id="GO:0001965">
    <property type="term" value="F:G-protein alpha-subunit binding"/>
    <property type="evidence" value="ECO:0007669"/>
    <property type="project" value="TreeGrafter"/>
</dbReference>
<dbReference type="Gene3D" id="1.25.40.10">
    <property type="entry name" value="Tetratricopeptide repeat domain"/>
    <property type="match status" value="3"/>
</dbReference>
<protein>
    <recommendedName>
        <fullName evidence="6">CHAT domain-containing protein</fullName>
    </recommendedName>
</protein>
<feature type="coiled-coil region" evidence="5">
    <location>
        <begin position="469"/>
        <end position="496"/>
    </location>
</feature>
<evidence type="ECO:0000256" key="4">
    <source>
        <dbReference type="PROSITE-ProRule" id="PRU00339"/>
    </source>
</evidence>
<dbReference type="PANTHER" id="PTHR45954:SF1">
    <property type="entry name" value="LD33695P"/>
    <property type="match status" value="1"/>
</dbReference>
<keyword evidence="2" id="KW-0963">Cytoplasm</keyword>
<reference evidence="7" key="1">
    <citation type="submission" date="2022-11" db="UniProtKB">
        <authorList>
            <consortium name="EnsemblMetazoa"/>
        </authorList>
    </citation>
    <scope>IDENTIFICATION</scope>
</reference>
<keyword evidence="8" id="KW-1185">Reference proteome</keyword>
<dbReference type="InterPro" id="IPR011990">
    <property type="entry name" value="TPR-like_helical_dom_sf"/>
</dbReference>
<dbReference type="SMART" id="SM00028">
    <property type="entry name" value="TPR"/>
    <property type="match status" value="12"/>
</dbReference>
<evidence type="ECO:0000256" key="1">
    <source>
        <dbReference type="ARBA" id="ARBA00004496"/>
    </source>
</evidence>
<sequence>MTAMDLNIVQLCVSYAAHRSLLNLTKSKREELISLLEECLVMAFSLNEPKIIGSIYYALGNLFDLVHKSAKAIDNFQNVLSLITGRGHHALEMKANNRLGSIYHSVGEYHKAIEYQEKSLSIAQEIGDRWGEGAAYLNLGNAYIELGKYHKATEYQEKSLSIAKEIGERQAEGATYGNLGTTYCALGEYHKAIEYHEKNMSIAKEIGDRQGEGYAYGNLGTAYQSLGEYHKAIEYHEKRLIITEKIGDKQGEGATYGNLGINYKSLGEYYKAIEYHEKRLIIAKKIGDRQGEGATYGNLGVTYKSLGEYHKAIQYQEKRLSIVKEISDRQGEGETYGNLGVAYYCLGQYHNAIEYTEKRLIIAKEIGDRQGEGATYGNLGIAYQSLGEYRKAIEYHEKRLIIATEIGDRQGEGNTYRNLGVVYQCLGEYHKAIRYQERCLSIAKEIGDRVGQAASHNNIGLAYQEESSVKDLSKSREHLEKSIQCYEKLFDDLKDNDQFKVSFVDTFIIAYKFLSQVYIKKRQSEEALLVCEHGRARALKDLLFLKYHTTEKTESKEVVELADVKTICSHRNVSILFYNLHFNKVTYHSWVISSRNPSTFFYDELDNREALATIMSRLSEDERKNAEAGSYFQYLVDNCFQQLNVREGKGMKCEDRSMNILEHEHLESATSTNSLQLIENALKVFQKADRCIPDETFKGDRNALNEEDDDVVNYLDVLFHRLVSPVLDQLIHDELIIIPDGHLFMVPFAALQDPETGKYLSETKCIRLAPSLTTLKILQESSNDKHGEVCTNNVFVHYFCSNCSYRGHTRLC</sequence>
<dbReference type="Pfam" id="PF12770">
    <property type="entry name" value="CHAT"/>
    <property type="match status" value="1"/>
</dbReference>
<dbReference type="SUPFAM" id="SSF48452">
    <property type="entry name" value="TPR-like"/>
    <property type="match status" value="3"/>
</dbReference>
<keyword evidence="4" id="KW-0802">TPR repeat</keyword>
<feature type="repeat" description="TPR" evidence="4">
    <location>
        <begin position="133"/>
        <end position="166"/>
    </location>
</feature>
<dbReference type="InterPro" id="IPR024983">
    <property type="entry name" value="CHAT_dom"/>
</dbReference>
<dbReference type="OrthoDB" id="5985082at2759"/>
<dbReference type="GO" id="GO:0000132">
    <property type="term" value="P:establishment of mitotic spindle orientation"/>
    <property type="evidence" value="ECO:0007669"/>
    <property type="project" value="TreeGrafter"/>
</dbReference>
<feature type="repeat" description="TPR" evidence="4">
    <location>
        <begin position="93"/>
        <end position="126"/>
    </location>
</feature>
<dbReference type="Pfam" id="PF13424">
    <property type="entry name" value="TPR_12"/>
    <property type="match status" value="5"/>
</dbReference>
<dbReference type="PROSITE" id="PS50293">
    <property type="entry name" value="TPR_REGION"/>
    <property type="match status" value="1"/>
</dbReference>
<proteinExistence type="predicted"/>
<dbReference type="KEGG" id="epa:110248880"/>
<dbReference type="PROSITE" id="PS50005">
    <property type="entry name" value="TPR"/>
    <property type="match status" value="8"/>
</dbReference>
<evidence type="ECO:0000313" key="8">
    <source>
        <dbReference type="Proteomes" id="UP000887567"/>
    </source>
</evidence>
<accession>A0A913XY66</accession>
<dbReference type="InterPro" id="IPR052386">
    <property type="entry name" value="GPSM"/>
</dbReference>
<feature type="repeat" description="TPR" evidence="4">
    <location>
        <begin position="213"/>
        <end position="246"/>
    </location>
</feature>